<dbReference type="Proteomes" id="UP000265541">
    <property type="component" value="Unassembled WGS sequence"/>
</dbReference>
<protein>
    <submittedName>
        <fullName evidence="1">DUF2200 domain-containing protein</fullName>
    </submittedName>
</protein>
<dbReference type="PIRSF" id="PIRSF033199">
    <property type="entry name" value="UCP033199"/>
    <property type="match status" value="1"/>
</dbReference>
<name>A0A3A0VWG5_STAGA</name>
<accession>A0A3A0VWG5</accession>
<comment type="caution">
    <text evidence="1">The sequence shown here is derived from an EMBL/GenBank/DDBJ whole genome shotgun (WGS) entry which is preliminary data.</text>
</comment>
<dbReference type="InterPro" id="IPR023204">
    <property type="entry name" value="SP1917_dom_sf"/>
</dbReference>
<reference evidence="1 2" key="1">
    <citation type="journal article" date="2016" name="Front. Microbiol.">
        <title>Comprehensive Phylogenetic Analysis of Bovine Non-aureus Staphylococci Species Based on Whole-Genome Sequencing.</title>
        <authorList>
            <person name="Naushad S."/>
            <person name="Barkema H.W."/>
            <person name="Luby C."/>
            <person name="Condas L.A."/>
            <person name="Nobrega D.B."/>
            <person name="Carson D.A."/>
            <person name="De Buck J."/>
        </authorList>
    </citation>
    <scope>NUCLEOTIDE SEQUENCE [LARGE SCALE GENOMIC DNA]</scope>
    <source>
        <strain evidence="1 2">SNUC 4781</strain>
    </source>
</reference>
<sequence length="120" mass="13981">MSKPKVYKMAFGFVYPHLINKVEKKGRTKVEADQLIKWMTGYSQNDLDKLIEDNTDYEHFILNAPELNIDRRNITGRICGVKVEDMEESVMKEIRYLDKLIDELAKGKSVEQIIDSLKQS</sequence>
<gene>
    <name evidence="1" type="ORF">BUZ14_12020</name>
</gene>
<proteinExistence type="predicted"/>
<dbReference type="Pfam" id="PF09966">
    <property type="entry name" value="DUF2200"/>
    <property type="match status" value="1"/>
</dbReference>
<dbReference type="Gene3D" id="1.10.8.290">
    <property type="entry name" value="uncharacterized protein sp1917 domain"/>
    <property type="match status" value="1"/>
</dbReference>
<evidence type="ECO:0000313" key="2">
    <source>
        <dbReference type="Proteomes" id="UP000265541"/>
    </source>
</evidence>
<dbReference type="AlphaFoldDB" id="A0A3A0VWG5"/>
<evidence type="ECO:0000313" key="1">
    <source>
        <dbReference type="EMBL" id="RIP32864.1"/>
    </source>
</evidence>
<dbReference type="InterPro" id="IPR014580">
    <property type="entry name" value="UCP033199"/>
</dbReference>
<organism evidence="1 2">
    <name type="scientific">Staphylococcus gallinarum</name>
    <dbReference type="NCBI Taxonomy" id="1293"/>
    <lineage>
        <taxon>Bacteria</taxon>
        <taxon>Bacillati</taxon>
        <taxon>Bacillota</taxon>
        <taxon>Bacilli</taxon>
        <taxon>Bacillales</taxon>
        <taxon>Staphylococcaceae</taxon>
        <taxon>Staphylococcus</taxon>
    </lineage>
</organism>
<dbReference type="OrthoDB" id="3192540at2"/>
<dbReference type="EMBL" id="QYJN01000007">
    <property type="protein sequence ID" value="RIP32864.1"/>
    <property type="molecule type" value="Genomic_DNA"/>
</dbReference>
<dbReference type="RefSeq" id="WP_119486100.1">
    <property type="nucleotide sequence ID" value="NZ_QYJN01000007.1"/>
</dbReference>